<keyword evidence="3" id="KW-1185">Reference proteome</keyword>
<name>A0ABP4IDS0_9PSEU</name>
<accession>A0ABP4IDS0</accession>
<gene>
    <name evidence="2" type="ORF">GCM10009613_13820</name>
</gene>
<evidence type="ECO:0000313" key="3">
    <source>
        <dbReference type="Proteomes" id="UP001501414"/>
    </source>
</evidence>
<reference evidence="3" key="1">
    <citation type="journal article" date="2019" name="Int. J. Syst. Evol. Microbiol.">
        <title>The Global Catalogue of Microorganisms (GCM) 10K type strain sequencing project: providing services to taxonomists for standard genome sequencing and annotation.</title>
        <authorList>
            <consortium name="The Broad Institute Genomics Platform"/>
            <consortium name="The Broad Institute Genome Sequencing Center for Infectious Disease"/>
            <person name="Wu L."/>
            <person name="Ma J."/>
        </authorList>
    </citation>
    <scope>NUCLEOTIDE SEQUENCE [LARGE SCALE GENOMIC DNA]</scope>
    <source>
        <strain evidence="3">JCM 11896</strain>
    </source>
</reference>
<comment type="caution">
    <text evidence="2">The sequence shown here is derived from an EMBL/GenBank/DDBJ whole genome shotgun (WGS) entry which is preliminary data.</text>
</comment>
<evidence type="ECO:0000313" key="2">
    <source>
        <dbReference type="EMBL" id="GAA1383853.1"/>
    </source>
</evidence>
<proteinExistence type="predicted"/>
<evidence type="ECO:0000256" key="1">
    <source>
        <dbReference type="SAM" id="MobiDB-lite"/>
    </source>
</evidence>
<sequence>MQATGRDGHAARLRKGEEDLHVDELGLHAGPARRPPQDGIDTTFENTETQPIVLALP</sequence>
<feature type="region of interest" description="Disordered" evidence="1">
    <location>
        <begin position="26"/>
        <end position="57"/>
    </location>
</feature>
<dbReference type="Proteomes" id="UP001501414">
    <property type="component" value="Unassembled WGS sequence"/>
</dbReference>
<organism evidence="2 3">
    <name type="scientific">Pseudonocardia kongjuensis</name>
    <dbReference type="NCBI Taxonomy" id="102227"/>
    <lineage>
        <taxon>Bacteria</taxon>
        <taxon>Bacillati</taxon>
        <taxon>Actinomycetota</taxon>
        <taxon>Actinomycetes</taxon>
        <taxon>Pseudonocardiales</taxon>
        <taxon>Pseudonocardiaceae</taxon>
        <taxon>Pseudonocardia</taxon>
    </lineage>
</organism>
<protein>
    <submittedName>
        <fullName evidence="2">Uncharacterized protein</fullName>
    </submittedName>
</protein>
<dbReference type="EMBL" id="BAAAJK010000005">
    <property type="protein sequence ID" value="GAA1383853.1"/>
    <property type="molecule type" value="Genomic_DNA"/>
</dbReference>